<evidence type="ECO:0000313" key="1">
    <source>
        <dbReference type="EMBL" id="WEK19697.1"/>
    </source>
</evidence>
<sequence length="407" mass="45257">MQILLITSGQPSLNPRLVKEADALSSAGHDVKVLYAYRNEWGTKFDEALLKSRKWKAIRVGGAPKQNRATYFLSRLIHKLATIGAKKVSIPFFAETAIARASFMLTKAAIKHQADLYIAHNLGALPAAVRAAAYHLKPCGFDAEDFHRNEVSNDPNSFDVRLKTYIEQKYFPKANYLTASSPQITAAYQALFPSKDILTILNVFNQTSAINTAKTGPTSAVKLFWFSQTIGTRRGIEEVIKALNILPPGNFELHLLGDFQYQTSKEYFEKLVSPNLYPLHFHPPVAPDELITFSAQFDIGLALEPSFCKNNDIALTNKIFTYLQAGLAVIASNTTAQCSLLTTHPEFGYLYETGNTQSLSKALLHYAKNRGQLDQAKQASLTLAGTKLNWETEQVKFLTLIQQTSTF</sequence>
<dbReference type="EMBL" id="CP119313">
    <property type="protein sequence ID" value="WEK19697.1"/>
    <property type="molecule type" value="Genomic_DNA"/>
</dbReference>
<reference evidence="1" key="1">
    <citation type="submission" date="2023-03" db="EMBL/GenBank/DDBJ databases">
        <title>Andean soil-derived lignocellulolytic bacterial consortium as a source of novel taxa and putative plastic-active enzymes.</title>
        <authorList>
            <person name="Diaz-Garcia L."/>
            <person name="Chuvochina M."/>
            <person name="Feuerriegel G."/>
            <person name="Bunk B."/>
            <person name="Sproer C."/>
            <person name="Streit W.R."/>
            <person name="Rodriguez L.M."/>
            <person name="Overmann J."/>
            <person name="Jimenez D.J."/>
        </authorList>
    </citation>
    <scope>NUCLEOTIDE SEQUENCE</scope>
    <source>
        <strain evidence="1">MAG 3858</strain>
    </source>
</reference>
<dbReference type="SUPFAM" id="SSF53756">
    <property type="entry name" value="UDP-Glycosyltransferase/glycogen phosphorylase"/>
    <property type="match status" value="1"/>
</dbReference>
<gene>
    <name evidence="1" type="ORF">P0Y49_00815</name>
</gene>
<organism evidence="1 2">
    <name type="scientific">Candidatus Pedobacter colombiensis</name>
    <dbReference type="NCBI Taxonomy" id="3121371"/>
    <lineage>
        <taxon>Bacteria</taxon>
        <taxon>Pseudomonadati</taxon>
        <taxon>Bacteroidota</taxon>
        <taxon>Sphingobacteriia</taxon>
        <taxon>Sphingobacteriales</taxon>
        <taxon>Sphingobacteriaceae</taxon>
        <taxon>Pedobacter</taxon>
    </lineage>
</organism>
<dbReference type="Gene3D" id="3.40.50.2000">
    <property type="entry name" value="Glycogen Phosphorylase B"/>
    <property type="match status" value="2"/>
</dbReference>
<name>A0AAJ6B699_9SPHI</name>
<evidence type="ECO:0000313" key="2">
    <source>
        <dbReference type="Proteomes" id="UP001214530"/>
    </source>
</evidence>
<accession>A0AAJ6B699</accession>
<dbReference type="AlphaFoldDB" id="A0AAJ6B699"/>
<proteinExistence type="predicted"/>
<evidence type="ECO:0008006" key="3">
    <source>
        <dbReference type="Google" id="ProtNLM"/>
    </source>
</evidence>
<protein>
    <recommendedName>
        <fullName evidence="3">Glycosyltransferase</fullName>
    </recommendedName>
</protein>
<dbReference type="Proteomes" id="UP001214530">
    <property type="component" value="Chromosome"/>
</dbReference>